<dbReference type="PANTHER" id="PTHR43808">
    <property type="entry name" value="ACETYLORNITHINE DEACETYLASE"/>
    <property type="match status" value="1"/>
</dbReference>
<proteinExistence type="predicted"/>
<evidence type="ECO:0000256" key="3">
    <source>
        <dbReference type="ARBA" id="ARBA00022801"/>
    </source>
</evidence>
<dbReference type="GO" id="GO:0046872">
    <property type="term" value="F:metal ion binding"/>
    <property type="evidence" value="ECO:0007669"/>
    <property type="project" value="UniProtKB-KW"/>
</dbReference>
<accession>A0A6I1EMN2</accession>
<comment type="cofactor">
    <cofactor evidence="1">
        <name>Zn(2+)</name>
        <dbReference type="ChEBI" id="CHEBI:29105"/>
    </cofactor>
</comment>
<organism evidence="6 7">
    <name type="scientific">Sutterella seckii</name>
    <dbReference type="NCBI Taxonomy" id="1944635"/>
    <lineage>
        <taxon>Bacteria</taxon>
        <taxon>Pseudomonadati</taxon>
        <taxon>Pseudomonadota</taxon>
        <taxon>Betaproteobacteria</taxon>
        <taxon>Burkholderiales</taxon>
        <taxon>Sutterellaceae</taxon>
        <taxon>Sutterella</taxon>
    </lineage>
</organism>
<dbReference type="InterPro" id="IPR011650">
    <property type="entry name" value="Peptidase_M20_dimer"/>
</dbReference>
<dbReference type="Pfam" id="PF07687">
    <property type="entry name" value="M20_dimer"/>
    <property type="match status" value="1"/>
</dbReference>
<keyword evidence="2" id="KW-0479">Metal-binding</keyword>
<dbReference type="SUPFAM" id="SSF55031">
    <property type="entry name" value="Bacterial exopeptidase dimerisation domain"/>
    <property type="match status" value="1"/>
</dbReference>
<dbReference type="InterPro" id="IPR001261">
    <property type="entry name" value="ArgE/DapE_CS"/>
</dbReference>
<keyword evidence="3" id="KW-0378">Hydrolase</keyword>
<dbReference type="Gene3D" id="3.30.70.360">
    <property type="match status" value="1"/>
</dbReference>
<dbReference type="RefSeq" id="WP_152158680.1">
    <property type="nucleotide sequence ID" value="NZ_WEHX01000060.1"/>
</dbReference>
<gene>
    <name evidence="6" type="ORF">GBM95_08360</name>
</gene>
<dbReference type="InterPro" id="IPR002933">
    <property type="entry name" value="Peptidase_M20"/>
</dbReference>
<dbReference type="OrthoDB" id="3665926at2"/>
<keyword evidence="4" id="KW-0862">Zinc</keyword>
<dbReference type="PROSITE" id="PS00758">
    <property type="entry name" value="ARGE_DAPE_CPG2_1"/>
    <property type="match status" value="1"/>
</dbReference>
<evidence type="ECO:0000313" key="7">
    <source>
        <dbReference type="Proteomes" id="UP000430564"/>
    </source>
</evidence>
<dbReference type="PROSITE" id="PS00759">
    <property type="entry name" value="ARGE_DAPE_CPG2_2"/>
    <property type="match status" value="1"/>
</dbReference>
<evidence type="ECO:0000313" key="6">
    <source>
        <dbReference type="EMBL" id="KAB7657163.1"/>
    </source>
</evidence>
<dbReference type="AlphaFoldDB" id="A0A6I1EMN2"/>
<name>A0A6I1EMN2_9BURK</name>
<evidence type="ECO:0000256" key="1">
    <source>
        <dbReference type="ARBA" id="ARBA00001947"/>
    </source>
</evidence>
<reference evidence="6 7" key="1">
    <citation type="submission" date="2019-10" db="EMBL/GenBank/DDBJ databases">
        <title>Genome diversity of Sutterella seckii.</title>
        <authorList>
            <person name="Chaplin A.V."/>
            <person name="Sokolova S.R."/>
            <person name="Mosin K.A."/>
            <person name="Ivanova E.L."/>
            <person name="Kochetkova T.O."/>
            <person name="Goltsov A.Y."/>
            <person name="Trofimov D.Y."/>
            <person name="Efimov B.A."/>
        </authorList>
    </citation>
    <scope>NUCLEOTIDE SEQUENCE [LARGE SCALE GENOMIC DNA]</scope>
    <source>
        <strain evidence="6 7">ASD393</strain>
    </source>
</reference>
<evidence type="ECO:0000259" key="5">
    <source>
        <dbReference type="Pfam" id="PF07687"/>
    </source>
</evidence>
<dbReference type="Pfam" id="PF01546">
    <property type="entry name" value="Peptidase_M20"/>
    <property type="match status" value="1"/>
</dbReference>
<feature type="domain" description="Peptidase M20 dimerisation" evidence="5">
    <location>
        <begin position="174"/>
        <end position="276"/>
    </location>
</feature>
<comment type="caution">
    <text evidence="6">The sequence shown here is derived from an EMBL/GenBank/DDBJ whole genome shotgun (WGS) entry which is preliminary data.</text>
</comment>
<evidence type="ECO:0000256" key="2">
    <source>
        <dbReference type="ARBA" id="ARBA00022723"/>
    </source>
</evidence>
<evidence type="ECO:0000256" key="4">
    <source>
        <dbReference type="ARBA" id="ARBA00022833"/>
    </source>
</evidence>
<dbReference type="GO" id="GO:0016787">
    <property type="term" value="F:hydrolase activity"/>
    <property type="evidence" value="ECO:0007669"/>
    <property type="project" value="UniProtKB-KW"/>
</dbReference>
<dbReference type="InterPro" id="IPR036264">
    <property type="entry name" value="Bact_exopeptidase_dim_dom"/>
</dbReference>
<sequence>MTQENVLSRAVEFAQTLVRVPSVSGTPATHDVIRAVEEILSRFSRSTSRIAAQSTGAPVLLAHCGSDDPNAPSLMLSGHIDVVPPAGMTDPWSAEIKDGRLLGRGSTDMKGGAAAAIAAFCEASQKDLKGSLWLILSTDEETDVKGVKAALEEPGAPRPDLAIIAEPTELTIRNEHRGDAWVRVDFQGRSAHSSRPHLGVNAIEAAALFIVRARKRLPEMQKEGPGIGPQTTSIDMVSGGAAPNVVPASASVTIDFRYQGEECGRIQEERILRVVEELRKDPDFPPVEVSTTITGDWPALSSSLENPAAQQAIAAIEASLGHKVEVTPMSGWGEGGYMHAFGIPAFYFGPGEGKLAHTPKESSPVWHIEKAAEAIYRAVMARCA</sequence>
<dbReference type="InterPro" id="IPR050072">
    <property type="entry name" value="Peptidase_M20A"/>
</dbReference>
<dbReference type="EMBL" id="WEHX01000060">
    <property type="protein sequence ID" value="KAB7657163.1"/>
    <property type="molecule type" value="Genomic_DNA"/>
</dbReference>
<dbReference type="SUPFAM" id="SSF53187">
    <property type="entry name" value="Zn-dependent exopeptidases"/>
    <property type="match status" value="1"/>
</dbReference>
<dbReference type="Proteomes" id="UP000430564">
    <property type="component" value="Unassembled WGS sequence"/>
</dbReference>
<dbReference type="Gene3D" id="3.40.630.10">
    <property type="entry name" value="Zn peptidases"/>
    <property type="match status" value="1"/>
</dbReference>
<protein>
    <submittedName>
        <fullName evidence="6">M20 family metallopeptidase</fullName>
    </submittedName>
</protein>